<protein>
    <submittedName>
        <fullName evidence="1">Uncharacterized protein</fullName>
    </submittedName>
</protein>
<name>A0A2R5F067_9BACL</name>
<proteinExistence type="predicted"/>
<organism evidence="1 2">
    <name type="scientific">Paenibacillus agaridevorans</name>
    <dbReference type="NCBI Taxonomy" id="171404"/>
    <lineage>
        <taxon>Bacteria</taxon>
        <taxon>Bacillati</taxon>
        <taxon>Bacillota</taxon>
        <taxon>Bacilli</taxon>
        <taxon>Bacillales</taxon>
        <taxon>Paenibacillaceae</taxon>
        <taxon>Paenibacillus</taxon>
    </lineage>
</organism>
<keyword evidence="2" id="KW-1185">Reference proteome</keyword>
<reference evidence="1 2" key="1">
    <citation type="submission" date="2017-08" db="EMBL/GenBank/DDBJ databases">
        <title>Substantial Increase in Enzyme Production by Combined Drug-Resistance Mutations in Paenibacillus agaridevorans.</title>
        <authorList>
            <person name="Tanaka Y."/>
            <person name="Funane K."/>
            <person name="Hosaka T."/>
            <person name="Shiwa Y."/>
            <person name="Fujita N."/>
            <person name="Miyazaki T."/>
            <person name="Yoshikawa H."/>
            <person name="Murakami K."/>
            <person name="Kasahara K."/>
            <person name="Inaoka T."/>
            <person name="Hiraga Y."/>
            <person name="Ochi K."/>
        </authorList>
    </citation>
    <scope>NUCLEOTIDE SEQUENCE [LARGE SCALE GENOMIC DNA]</scope>
    <source>
        <strain evidence="1 2">T-3040</strain>
    </source>
</reference>
<dbReference type="RefSeq" id="WP_108994198.1">
    <property type="nucleotide sequence ID" value="NZ_BDQX01000231.1"/>
</dbReference>
<gene>
    <name evidence="1" type="ORF">PAT3040_04109</name>
</gene>
<evidence type="ECO:0000313" key="2">
    <source>
        <dbReference type="Proteomes" id="UP000245202"/>
    </source>
</evidence>
<evidence type="ECO:0000313" key="1">
    <source>
        <dbReference type="EMBL" id="GBG09463.1"/>
    </source>
</evidence>
<dbReference type="Proteomes" id="UP000245202">
    <property type="component" value="Unassembled WGS sequence"/>
</dbReference>
<sequence>MYIFIFFCVIFAGSFILFAFYKAGRGFASPTIECPVCSRNVKLYGNATRCYKCKSKLIKHANGNYIKG</sequence>
<dbReference type="EMBL" id="BDQX01000231">
    <property type="protein sequence ID" value="GBG09463.1"/>
    <property type="molecule type" value="Genomic_DNA"/>
</dbReference>
<accession>A0A2R5F067</accession>
<comment type="caution">
    <text evidence="1">The sequence shown here is derived from an EMBL/GenBank/DDBJ whole genome shotgun (WGS) entry which is preliminary data.</text>
</comment>
<dbReference type="AlphaFoldDB" id="A0A2R5F067"/>